<accession>A0A444J0G9</accession>
<proteinExistence type="predicted"/>
<protein>
    <recommendedName>
        <fullName evidence="1">Reverse transcriptase domain-containing protein</fullName>
    </recommendedName>
</protein>
<gene>
    <name evidence="2" type="ORF">VT98_12642</name>
</gene>
<dbReference type="Proteomes" id="UP000288086">
    <property type="component" value="Unassembled WGS sequence"/>
</dbReference>
<feature type="domain" description="Reverse transcriptase" evidence="1">
    <location>
        <begin position="1"/>
        <end position="76"/>
    </location>
</feature>
<dbReference type="InterPro" id="IPR043502">
    <property type="entry name" value="DNA/RNA_pol_sf"/>
</dbReference>
<evidence type="ECO:0000313" key="3">
    <source>
        <dbReference type="Proteomes" id="UP000288086"/>
    </source>
</evidence>
<organism evidence="2 3">
    <name type="scientific">Candidatus Electrothrix communis</name>
    <dbReference type="NCBI Taxonomy" id="1859133"/>
    <lineage>
        <taxon>Bacteria</taxon>
        <taxon>Pseudomonadati</taxon>
        <taxon>Thermodesulfobacteriota</taxon>
        <taxon>Desulfobulbia</taxon>
        <taxon>Desulfobulbales</taxon>
        <taxon>Desulfobulbaceae</taxon>
        <taxon>Candidatus Electrothrix</taxon>
    </lineage>
</organism>
<dbReference type="EMBL" id="MTKP01000264">
    <property type="protein sequence ID" value="RWX46638.1"/>
    <property type="molecule type" value="Genomic_DNA"/>
</dbReference>
<comment type="caution">
    <text evidence="2">The sequence shown here is derived from an EMBL/GenBank/DDBJ whole genome shotgun (WGS) entry which is preliminary data.</text>
</comment>
<dbReference type="SUPFAM" id="SSF56672">
    <property type="entry name" value="DNA/RNA polymerases"/>
    <property type="match status" value="1"/>
</dbReference>
<evidence type="ECO:0000259" key="1">
    <source>
        <dbReference type="PROSITE" id="PS50878"/>
    </source>
</evidence>
<name>A0A444J0G9_9BACT</name>
<dbReference type="AlphaFoldDB" id="A0A444J0G9"/>
<dbReference type="PROSITE" id="PS50878">
    <property type="entry name" value="RT_POL"/>
    <property type="match status" value="1"/>
</dbReference>
<reference evidence="2 3" key="1">
    <citation type="submission" date="2017-01" db="EMBL/GenBank/DDBJ databases">
        <title>The cable genome- insights into the physiology and evolution of filamentous bacteria capable of sulfide oxidation via long distance electron transfer.</title>
        <authorList>
            <person name="Schreiber L."/>
            <person name="Bjerg J.T."/>
            <person name="Boggild A."/>
            <person name="Van De Vossenberg J."/>
            <person name="Meysman F."/>
            <person name="Nielsen L.P."/>
            <person name="Schramm A."/>
            <person name="Kjeldsen K.U."/>
        </authorList>
    </citation>
    <scope>NUCLEOTIDE SEQUENCE [LARGE SCALE GENOMIC DNA]</scope>
    <source>
        <strain evidence="2">A1</strain>
    </source>
</reference>
<dbReference type="InterPro" id="IPR000477">
    <property type="entry name" value="RT_dom"/>
</dbReference>
<evidence type="ECO:0000313" key="2">
    <source>
        <dbReference type="EMBL" id="RWX46638.1"/>
    </source>
</evidence>
<sequence>MAALFLKPLDDAMTKKGLFYIRFMDDWVVIASSRWKLRRTVATVNRVLTDLLLEKHPDKSFIGKAERGFDFLRYRITPSGLTAAMKTVERFVERAARLYEQDPRELCGFSRFRDYVQRWFRWVNSGLRFNFRVLIKGLTHFASYATGNTCYCLLTQFNR</sequence>
<keyword evidence="3" id="KW-1185">Reference proteome</keyword>